<sequence length="157" mass="18098">MSYIRNLLESSIKRRDQGADWLQSCFYIFSLKTGCRMIALIEALISGMQIYLSREESHFIDHPYLGNALETLTLLNSLILLMGTELAHIPCLILWLFITMLSKTIDLIIHLMEGIDLTSMFFLCTFLMVASLILKLQDKLRASLTEMEVLYKQDQEV</sequence>
<feature type="transmembrane region" description="Helical" evidence="1">
    <location>
        <begin position="117"/>
        <end position="134"/>
    </location>
</feature>
<accession>A0ABM4GC46</accession>
<keyword evidence="1" id="KW-1133">Transmembrane helix</keyword>
<organism evidence="2 3">
    <name type="scientific">Drosophila kikkawai</name>
    <name type="common">Fruit fly</name>
    <dbReference type="NCBI Taxonomy" id="30033"/>
    <lineage>
        <taxon>Eukaryota</taxon>
        <taxon>Metazoa</taxon>
        <taxon>Ecdysozoa</taxon>
        <taxon>Arthropoda</taxon>
        <taxon>Hexapoda</taxon>
        <taxon>Insecta</taxon>
        <taxon>Pterygota</taxon>
        <taxon>Neoptera</taxon>
        <taxon>Endopterygota</taxon>
        <taxon>Diptera</taxon>
        <taxon>Brachycera</taxon>
        <taxon>Muscomorpha</taxon>
        <taxon>Ephydroidea</taxon>
        <taxon>Drosophilidae</taxon>
        <taxon>Drosophila</taxon>
        <taxon>Sophophora</taxon>
    </lineage>
</organism>
<evidence type="ECO:0000313" key="3">
    <source>
        <dbReference type="RefSeq" id="XP_070140284.1"/>
    </source>
</evidence>
<keyword evidence="1" id="KW-0472">Membrane</keyword>
<name>A0ABM4GC46_DROKI</name>
<dbReference type="Proteomes" id="UP001652661">
    <property type="component" value="Chromosome 2R"/>
</dbReference>
<keyword evidence="2" id="KW-1185">Reference proteome</keyword>
<dbReference type="GeneID" id="108078419"/>
<evidence type="ECO:0000256" key="1">
    <source>
        <dbReference type="SAM" id="Phobius"/>
    </source>
</evidence>
<dbReference type="RefSeq" id="XP_070140284.1">
    <property type="nucleotide sequence ID" value="XM_070284183.1"/>
</dbReference>
<keyword evidence="1" id="KW-0812">Transmembrane</keyword>
<reference evidence="3" key="2">
    <citation type="submission" date="2025-08" db="UniProtKB">
        <authorList>
            <consortium name="RefSeq"/>
        </authorList>
    </citation>
    <scope>IDENTIFICATION</scope>
    <source>
        <strain evidence="3">14028-0561.14</strain>
        <tissue evidence="3">Whole fly</tissue>
    </source>
</reference>
<gene>
    <name evidence="3" type="primary">LOC108078419</name>
</gene>
<protein>
    <submittedName>
        <fullName evidence="3">Uncharacterized protein</fullName>
    </submittedName>
</protein>
<reference evidence="2" key="1">
    <citation type="submission" date="2025-05" db="UniProtKB">
        <authorList>
            <consortium name="RefSeq"/>
        </authorList>
    </citation>
    <scope>NUCLEOTIDE SEQUENCE [LARGE SCALE GENOMIC DNA]</scope>
    <source>
        <strain evidence="2">14028-0561.14</strain>
    </source>
</reference>
<evidence type="ECO:0000313" key="2">
    <source>
        <dbReference type="Proteomes" id="UP001652661"/>
    </source>
</evidence>
<proteinExistence type="predicted"/>